<sequence>MWRIPRPAQKPEDVYDLCISRIEDSDLKRRLGAARGDITKGAAAYEASAATASLHLLSGDDFEVTDVSKAEMGSVYTGRMVPEGSPGRDIYDKLILAAPFRRCPMCGVGTARSLDHTMPKTKFHSLAVNPLNLVPVCFDCNKIKSNSVPAVAEEQVLHPYFDNVTEQQWLWAEVLDRAPAVLRFFVKASPSWDATTNARISEHFRQFQLGEVYSLLAGRKVASIRRELSEVFILSGEAGLRAHLVRCANSHREEYLNDWVTATYMAMAESDWFCAGGFGVR</sequence>
<proteinExistence type="predicted"/>
<evidence type="ECO:0000313" key="2">
    <source>
        <dbReference type="Proteomes" id="UP000619293"/>
    </source>
</evidence>
<keyword evidence="1" id="KW-0378">Hydrolase</keyword>
<protein>
    <submittedName>
        <fullName evidence="1">HNH endonuclease</fullName>
    </submittedName>
</protein>
<dbReference type="AlphaFoldDB" id="A0A8J3NW40"/>
<accession>A0A8J3NW40</accession>
<dbReference type="Proteomes" id="UP000619293">
    <property type="component" value="Unassembled WGS sequence"/>
</dbReference>
<dbReference type="Gene3D" id="1.10.30.50">
    <property type="match status" value="1"/>
</dbReference>
<dbReference type="CDD" id="cd00085">
    <property type="entry name" value="HNHc"/>
    <property type="match status" value="1"/>
</dbReference>
<keyword evidence="1" id="KW-0255">Endonuclease</keyword>
<evidence type="ECO:0000313" key="1">
    <source>
        <dbReference type="EMBL" id="GIF94765.1"/>
    </source>
</evidence>
<keyword evidence="1" id="KW-0540">Nuclease</keyword>
<dbReference type="GO" id="GO:0004519">
    <property type="term" value="F:endonuclease activity"/>
    <property type="evidence" value="ECO:0007669"/>
    <property type="project" value="UniProtKB-KW"/>
</dbReference>
<keyword evidence="2" id="KW-1185">Reference proteome</keyword>
<name>A0A8J3NW40_9ACTN</name>
<dbReference type="InterPro" id="IPR003615">
    <property type="entry name" value="HNH_nuc"/>
</dbReference>
<reference evidence="1 2" key="1">
    <citation type="submission" date="2021-01" db="EMBL/GenBank/DDBJ databases">
        <title>Whole genome shotgun sequence of Catellatospora chokoriensis NBRC 107358.</title>
        <authorList>
            <person name="Komaki H."/>
            <person name="Tamura T."/>
        </authorList>
    </citation>
    <scope>NUCLEOTIDE SEQUENCE [LARGE SCALE GENOMIC DNA]</scope>
    <source>
        <strain evidence="1 2">NBRC 107358</strain>
    </source>
</reference>
<organism evidence="1 2">
    <name type="scientific">Catellatospora chokoriensis</name>
    <dbReference type="NCBI Taxonomy" id="310353"/>
    <lineage>
        <taxon>Bacteria</taxon>
        <taxon>Bacillati</taxon>
        <taxon>Actinomycetota</taxon>
        <taxon>Actinomycetes</taxon>
        <taxon>Micromonosporales</taxon>
        <taxon>Micromonosporaceae</taxon>
        <taxon>Catellatospora</taxon>
    </lineage>
</organism>
<dbReference type="EMBL" id="BONG01000117">
    <property type="protein sequence ID" value="GIF94765.1"/>
    <property type="molecule type" value="Genomic_DNA"/>
</dbReference>
<comment type="caution">
    <text evidence="1">The sequence shown here is derived from an EMBL/GenBank/DDBJ whole genome shotgun (WGS) entry which is preliminary data.</text>
</comment>
<gene>
    <name evidence="1" type="ORF">Cch02nite_82090</name>
</gene>